<evidence type="ECO:0000256" key="1">
    <source>
        <dbReference type="SAM" id="Phobius"/>
    </source>
</evidence>
<name>A0ABN3P996_9MICO</name>
<dbReference type="Proteomes" id="UP001500274">
    <property type="component" value="Unassembled WGS sequence"/>
</dbReference>
<keyword evidence="3" id="KW-1185">Reference proteome</keyword>
<feature type="transmembrane region" description="Helical" evidence="1">
    <location>
        <begin position="32"/>
        <end position="61"/>
    </location>
</feature>
<sequence length="369" mass="39236">MSFDPTPLTAPVGRAAVRAHARSTGGGMTAGTVVGIVIGVIAVGAALVVVLPTVVVVFAGFGGGQGSAWGLVPLLVVLALIGLGVFLGIRGYLGLGERAYRLATFARANGLSFVGAVPNPPLPGLIFSQGSSRAASSALRGEHPRFVEFANYRYTTGSGKNRTIHRWGYVAIKLDAPLPHIVLDALGNNGLFGSTNLPIGFDRDQRLSLEGDFDRHFALYCPAGYERDALYLFTPDVMARFIDNAAELDVEIVDDWLFLYAKRDLVTLDPATWAWLFGAVGALLDKLAQWSRWRDERLAAPPVPDAAVSNPSTALPFDAPTGVLTPPLGVAAGGRRLRRGVPWLALVVPAVFFLGWVLISSGLWSNLLP</sequence>
<organism evidence="2 3">
    <name type="scientific">Microbacterium binotii</name>
    <dbReference type="NCBI Taxonomy" id="462710"/>
    <lineage>
        <taxon>Bacteria</taxon>
        <taxon>Bacillati</taxon>
        <taxon>Actinomycetota</taxon>
        <taxon>Actinomycetes</taxon>
        <taxon>Micrococcales</taxon>
        <taxon>Microbacteriaceae</taxon>
        <taxon>Microbacterium</taxon>
    </lineage>
</organism>
<dbReference type="EMBL" id="BAAARI010000003">
    <property type="protein sequence ID" value="GAA2571083.1"/>
    <property type="molecule type" value="Genomic_DNA"/>
</dbReference>
<protein>
    <recommendedName>
        <fullName evidence="4">DUF3137 domain-containing protein</fullName>
    </recommendedName>
</protein>
<keyword evidence="1" id="KW-1133">Transmembrane helix</keyword>
<accession>A0ABN3P996</accession>
<proteinExistence type="predicted"/>
<evidence type="ECO:0000313" key="2">
    <source>
        <dbReference type="EMBL" id="GAA2571083.1"/>
    </source>
</evidence>
<feature type="transmembrane region" description="Helical" evidence="1">
    <location>
        <begin position="343"/>
        <end position="364"/>
    </location>
</feature>
<keyword evidence="1" id="KW-0472">Membrane</keyword>
<feature type="transmembrane region" description="Helical" evidence="1">
    <location>
        <begin position="67"/>
        <end position="89"/>
    </location>
</feature>
<comment type="caution">
    <text evidence="2">The sequence shown here is derived from an EMBL/GenBank/DDBJ whole genome shotgun (WGS) entry which is preliminary data.</text>
</comment>
<gene>
    <name evidence="2" type="ORF">GCM10009862_07330</name>
</gene>
<evidence type="ECO:0008006" key="4">
    <source>
        <dbReference type="Google" id="ProtNLM"/>
    </source>
</evidence>
<keyword evidence="1" id="KW-0812">Transmembrane</keyword>
<dbReference type="RefSeq" id="WP_344226993.1">
    <property type="nucleotide sequence ID" value="NZ_BAAARI010000003.1"/>
</dbReference>
<evidence type="ECO:0000313" key="3">
    <source>
        <dbReference type="Proteomes" id="UP001500274"/>
    </source>
</evidence>
<reference evidence="2 3" key="1">
    <citation type="journal article" date="2019" name="Int. J. Syst. Evol. Microbiol.">
        <title>The Global Catalogue of Microorganisms (GCM) 10K type strain sequencing project: providing services to taxonomists for standard genome sequencing and annotation.</title>
        <authorList>
            <consortium name="The Broad Institute Genomics Platform"/>
            <consortium name="The Broad Institute Genome Sequencing Center for Infectious Disease"/>
            <person name="Wu L."/>
            <person name="Ma J."/>
        </authorList>
    </citation>
    <scope>NUCLEOTIDE SEQUENCE [LARGE SCALE GENOMIC DNA]</scope>
    <source>
        <strain evidence="2 3">JCM 16365</strain>
    </source>
</reference>